<feature type="transmembrane region" description="Helical" evidence="2">
    <location>
        <begin position="42"/>
        <end position="60"/>
    </location>
</feature>
<dbReference type="Pfam" id="PF00248">
    <property type="entry name" value="Aldo_ket_red"/>
    <property type="match status" value="1"/>
</dbReference>
<dbReference type="InterPro" id="IPR036812">
    <property type="entry name" value="NAD(P)_OxRdtase_dom_sf"/>
</dbReference>
<dbReference type="InterPro" id="IPR023210">
    <property type="entry name" value="NADP_OxRdtase_dom"/>
</dbReference>
<sequence length="399" mass="44450">MPPVYSPLPTSDPQAQATDKQIDVDLEASSTRHHHTTRAKKIVFHTLAVLSIMYALVLAAKEFPAACRMIRNKGPLMKNVIPANTHKLGGCHGGNRTLSTTTALPSFYTLPSGDRIPSVALGVWRADPGHVGEAVKTALKAGYRHIDGAWIYGNEVEVGKAIRESGVSRDDIWITSKAGLLCLYFHAPEDVEPALDESLARLGTDYLDLYLIHWPVAFKKDQGQKVDHDLTENPYPTWQKLEEMVEKGKVKNIGVSNFNIRRLQNLTANSLKYKPAVNQVELSYWNPQPDLLKWAKENNLLLEAYSPLGSQNKVKETLQVPEVKSIARELGITPAQVVISWHVQRGTVVLPKSVTPSRIVENFHVVPLPQEAFDKLEKAAVSHKPERSVNPDWGVDIWH</sequence>
<dbReference type="SUPFAM" id="SSF51430">
    <property type="entry name" value="NAD(P)-linked oxidoreductase"/>
    <property type="match status" value="1"/>
</dbReference>
<gene>
    <name evidence="4" type="ORF">NP233_g2069</name>
</gene>
<dbReference type="PANTHER" id="PTHR11732">
    <property type="entry name" value="ALDO/KETO REDUCTASE"/>
    <property type="match status" value="1"/>
</dbReference>
<protein>
    <recommendedName>
        <fullName evidence="3">NADP-dependent oxidoreductase domain-containing protein</fullName>
    </recommendedName>
</protein>
<dbReference type="Gene3D" id="3.20.20.100">
    <property type="entry name" value="NADP-dependent oxidoreductase domain"/>
    <property type="match status" value="1"/>
</dbReference>
<keyword evidence="1" id="KW-0560">Oxidoreductase</keyword>
<dbReference type="GO" id="GO:0016616">
    <property type="term" value="F:oxidoreductase activity, acting on the CH-OH group of donors, NAD or NADP as acceptor"/>
    <property type="evidence" value="ECO:0007669"/>
    <property type="project" value="UniProtKB-ARBA"/>
</dbReference>
<keyword evidence="5" id="KW-1185">Reference proteome</keyword>
<evidence type="ECO:0000256" key="1">
    <source>
        <dbReference type="ARBA" id="ARBA00023002"/>
    </source>
</evidence>
<proteinExistence type="predicted"/>
<organism evidence="4 5">
    <name type="scientific">Leucocoprinus birnbaumii</name>
    <dbReference type="NCBI Taxonomy" id="56174"/>
    <lineage>
        <taxon>Eukaryota</taxon>
        <taxon>Fungi</taxon>
        <taxon>Dikarya</taxon>
        <taxon>Basidiomycota</taxon>
        <taxon>Agaricomycotina</taxon>
        <taxon>Agaricomycetes</taxon>
        <taxon>Agaricomycetidae</taxon>
        <taxon>Agaricales</taxon>
        <taxon>Agaricineae</taxon>
        <taxon>Agaricaceae</taxon>
        <taxon>Leucocoprinus</taxon>
    </lineage>
</organism>
<evidence type="ECO:0000313" key="5">
    <source>
        <dbReference type="Proteomes" id="UP001213000"/>
    </source>
</evidence>
<feature type="domain" description="NADP-dependent oxidoreductase" evidence="3">
    <location>
        <begin position="125"/>
        <end position="379"/>
    </location>
</feature>
<dbReference type="EMBL" id="JANIEX010000084">
    <property type="protein sequence ID" value="KAJ3573983.1"/>
    <property type="molecule type" value="Genomic_DNA"/>
</dbReference>
<name>A0AAD5YV82_9AGAR</name>
<comment type="caution">
    <text evidence="4">The sequence shown here is derived from an EMBL/GenBank/DDBJ whole genome shotgun (WGS) entry which is preliminary data.</text>
</comment>
<dbReference type="FunFam" id="3.20.20.100:FF:000002">
    <property type="entry name" value="2,5-diketo-D-gluconic acid reductase A"/>
    <property type="match status" value="1"/>
</dbReference>
<dbReference type="PROSITE" id="PS00063">
    <property type="entry name" value="ALDOKETO_REDUCTASE_3"/>
    <property type="match status" value="1"/>
</dbReference>
<evidence type="ECO:0000256" key="2">
    <source>
        <dbReference type="SAM" id="Phobius"/>
    </source>
</evidence>
<dbReference type="InterPro" id="IPR020471">
    <property type="entry name" value="AKR"/>
</dbReference>
<evidence type="ECO:0000313" key="4">
    <source>
        <dbReference type="EMBL" id="KAJ3573983.1"/>
    </source>
</evidence>
<keyword evidence="2" id="KW-1133">Transmembrane helix</keyword>
<dbReference type="PROSITE" id="PS00798">
    <property type="entry name" value="ALDOKETO_REDUCTASE_1"/>
    <property type="match status" value="1"/>
</dbReference>
<dbReference type="InterPro" id="IPR018170">
    <property type="entry name" value="Aldo/ket_reductase_CS"/>
</dbReference>
<keyword evidence="2" id="KW-0472">Membrane</keyword>
<dbReference type="AlphaFoldDB" id="A0AAD5YV82"/>
<reference evidence="4" key="1">
    <citation type="submission" date="2022-07" db="EMBL/GenBank/DDBJ databases">
        <title>Genome Sequence of Leucocoprinus birnbaumii.</title>
        <authorList>
            <person name="Buettner E."/>
        </authorList>
    </citation>
    <scope>NUCLEOTIDE SEQUENCE</scope>
    <source>
        <strain evidence="4">VT141</strain>
    </source>
</reference>
<dbReference type="PROSITE" id="PS00062">
    <property type="entry name" value="ALDOKETO_REDUCTASE_2"/>
    <property type="match status" value="1"/>
</dbReference>
<dbReference type="PRINTS" id="PR00069">
    <property type="entry name" value="ALDKETRDTASE"/>
</dbReference>
<dbReference type="Proteomes" id="UP001213000">
    <property type="component" value="Unassembled WGS sequence"/>
</dbReference>
<dbReference type="CDD" id="cd19071">
    <property type="entry name" value="AKR_AKR1-5-like"/>
    <property type="match status" value="1"/>
</dbReference>
<evidence type="ECO:0000259" key="3">
    <source>
        <dbReference type="Pfam" id="PF00248"/>
    </source>
</evidence>
<keyword evidence="2" id="KW-0812">Transmembrane</keyword>
<accession>A0AAD5YV82</accession>